<reference evidence="1 2" key="1">
    <citation type="submission" date="2020-09" db="EMBL/GenBank/DDBJ databases">
        <title>Pseudoxanthomonas sp. CAU 1598 isolated from sand of Yaerae Beach.</title>
        <authorList>
            <person name="Kim W."/>
        </authorList>
    </citation>
    <scope>NUCLEOTIDE SEQUENCE [LARGE SCALE GENOMIC DNA]</scope>
    <source>
        <strain evidence="1 2">CAU 1598</strain>
    </source>
</reference>
<proteinExistence type="predicted"/>
<dbReference type="RefSeq" id="WP_192028705.1">
    <property type="nucleotide sequence ID" value="NZ_JACYTR010000008.1"/>
</dbReference>
<evidence type="ECO:0000313" key="2">
    <source>
        <dbReference type="Proteomes" id="UP000613768"/>
    </source>
</evidence>
<name>A0AAW3ZIK7_9GAMM</name>
<accession>A0AAW3ZIK7</accession>
<sequence length="584" mass="63330">MSGVPDPTLAVLLTLAAAALVAMARLGKQRRWALLCAQPILLAGLAGVVLWQPSNTPLPFGLITKGATAEHVVALQSRFPELEWLALPDALPWPNAQPVPDLGAALRKQPAALVLAGDGLSSDQLALLAGLPLQFEPVNPTAPGIVKLSAPRTVSVGQRWTVRGRVQPTRSGLNLHLVDPAGNDLDQTAVDEAGEFQLVGSTPLASPLRYTVELRDEERMVQSLPLPLQAHIPSQMRMLLIAATPSPELKFLRRWATDAGIQLDAQIGVAPSLALRRGQPALSPASLAELDLVLIDDRSWQQVGQQRELIVEAVRNGLGLLLRVTEPASPARLQTWQQLGLSIESTGEAPIEVQPLFLVPRLASGTALHAWPLRAVDAHPLRDDAALGHSTWNALGRGRVGLTWLNDTFQYVQQAHPEVHASHWAALLHELARSASSEPRWRALTTPLVKQRATLCGGDRPPTLIGPDGERIETLRDANTGCVGFWPSRPGLWQIESSAGQPEPQWIDVFESEQLAPLLAAQRREATEAYAKAAPWNGDYTPGISTDLQHTLLLAAWAALAMLVWLWERRLIGSAHQTEARQVR</sequence>
<organism evidence="1 2">
    <name type="scientific">Pseudomarimonas arenosa</name>
    <dbReference type="NCBI Taxonomy" id="2774145"/>
    <lineage>
        <taxon>Bacteria</taxon>
        <taxon>Pseudomonadati</taxon>
        <taxon>Pseudomonadota</taxon>
        <taxon>Gammaproteobacteria</taxon>
        <taxon>Lysobacterales</taxon>
        <taxon>Lysobacteraceae</taxon>
        <taxon>Pseudomarimonas</taxon>
    </lineage>
</organism>
<keyword evidence="2" id="KW-1185">Reference proteome</keyword>
<evidence type="ECO:0008006" key="3">
    <source>
        <dbReference type="Google" id="ProtNLM"/>
    </source>
</evidence>
<comment type="caution">
    <text evidence="1">The sequence shown here is derived from an EMBL/GenBank/DDBJ whole genome shotgun (WGS) entry which is preliminary data.</text>
</comment>
<gene>
    <name evidence="1" type="ORF">IFO71_06370</name>
</gene>
<protein>
    <recommendedName>
        <fullName evidence="3">Carboxypeptidase regulatory-like domain-containing protein</fullName>
    </recommendedName>
</protein>
<evidence type="ECO:0000313" key="1">
    <source>
        <dbReference type="EMBL" id="MBD8525364.1"/>
    </source>
</evidence>
<dbReference type="AlphaFoldDB" id="A0AAW3ZIK7"/>
<dbReference type="Proteomes" id="UP000613768">
    <property type="component" value="Unassembled WGS sequence"/>
</dbReference>
<dbReference type="EMBL" id="JACYTR010000008">
    <property type="protein sequence ID" value="MBD8525364.1"/>
    <property type="molecule type" value="Genomic_DNA"/>
</dbReference>